<dbReference type="Proteomes" id="UP000053664">
    <property type="component" value="Unassembled WGS sequence"/>
</dbReference>
<keyword evidence="3 6" id="KW-1133">Transmembrane helix</keyword>
<feature type="region of interest" description="Disordered" evidence="5">
    <location>
        <begin position="1141"/>
        <end position="1188"/>
    </location>
</feature>
<evidence type="ECO:0000259" key="7">
    <source>
        <dbReference type="Pfam" id="PF10337"/>
    </source>
</evidence>
<dbReference type="eggNOG" id="KOG4711">
    <property type="taxonomic scope" value="Eukaryota"/>
</dbReference>
<evidence type="ECO:0000256" key="5">
    <source>
        <dbReference type="SAM" id="MobiDB-lite"/>
    </source>
</evidence>
<reference evidence="8 9" key="1">
    <citation type="journal article" date="2013" name="Plant Cell">
        <title>The transition from a phytopathogenic smut ancestor to an anamorphic biocontrol agent deciphered by comparative whole-genome analysis.</title>
        <authorList>
            <person name="Lefebvre F."/>
            <person name="Joly D.L."/>
            <person name="Labbe C."/>
            <person name="Teichmann B."/>
            <person name="Linning R."/>
            <person name="Belzile F."/>
            <person name="Bakkeren G."/>
            <person name="Belanger R.R."/>
        </authorList>
    </citation>
    <scope>NUCLEOTIDE SEQUENCE [LARGE SCALE GENOMIC DNA]</scope>
    <source>
        <strain evidence="8 9">PF-1</strain>
    </source>
</reference>
<organism evidence="8 9">
    <name type="scientific">Pseudozyma flocculosa PF-1</name>
    <dbReference type="NCBI Taxonomy" id="1277687"/>
    <lineage>
        <taxon>Eukaryota</taxon>
        <taxon>Fungi</taxon>
        <taxon>Dikarya</taxon>
        <taxon>Basidiomycota</taxon>
        <taxon>Ustilaginomycotina</taxon>
        <taxon>Ustilaginomycetes</taxon>
        <taxon>Ustilaginales</taxon>
        <taxon>Ustilaginaceae</taxon>
        <taxon>Pseudozyma</taxon>
    </lineage>
</organism>
<evidence type="ECO:0000313" key="8">
    <source>
        <dbReference type="EMBL" id="EPQ28416.1"/>
    </source>
</evidence>
<feature type="compositionally biased region" description="Pro residues" evidence="5">
    <location>
        <begin position="1"/>
        <end position="10"/>
    </location>
</feature>
<dbReference type="EMBL" id="KE361635">
    <property type="protein sequence ID" value="EPQ28416.1"/>
    <property type="molecule type" value="Genomic_DNA"/>
</dbReference>
<feature type="region of interest" description="Disordered" evidence="5">
    <location>
        <begin position="533"/>
        <end position="612"/>
    </location>
</feature>
<dbReference type="HOGENOM" id="CLU_004825_0_0_1"/>
<accession>A0A061HCT9</accession>
<keyword evidence="4 6" id="KW-0472">Membrane</keyword>
<feature type="transmembrane region" description="Helical" evidence="6">
    <location>
        <begin position="863"/>
        <end position="881"/>
    </location>
</feature>
<dbReference type="InterPro" id="IPR052430">
    <property type="entry name" value="IVT-Associated"/>
</dbReference>
<dbReference type="KEGG" id="pfp:PFL1_04243"/>
<feature type="compositionally biased region" description="Polar residues" evidence="5">
    <location>
        <begin position="1404"/>
        <end position="1416"/>
    </location>
</feature>
<feature type="transmembrane region" description="Helical" evidence="6">
    <location>
        <begin position="888"/>
        <end position="905"/>
    </location>
</feature>
<keyword evidence="2 6" id="KW-0812">Transmembrane</keyword>
<dbReference type="Pfam" id="PF10337">
    <property type="entry name" value="ArAE_2_N"/>
    <property type="match status" value="1"/>
</dbReference>
<comment type="subcellular location">
    <subcellularLocation>
        <location evidence="1">Membrane</location>
        <topology evidence="1">Multi-pass membrane protein</topology>
    </subcellularLocation>
</comment>
<dbReference type="GO" id="GO:0005886">
    <property type="term" value="C:plasma membrane"/>
    <property type="evidence" value="ECO:0007669"/>
    <property type="project" value="InterPro"/>
</dbReference>
<evidence type="ECO:0000256" key="3">
    <source>
        <dbReference type="ARBA" id="ARBA00022989"/>
    </source>
</evidence>
<gene>
    <name evidence="8" type="ORF">PFL1_04243</name>
</gene>
<feature type="transmembrane region" description="Helical" evidence="6">
    <location>
        <begin position="210"/>
        <end position="228"/>
    </location>
</feature>
<feature type="transmembrane region" description="Helical" evidence="6">
    <location>
        <begin position="234"/>
        <end position="253"/>
    </location>
</feature>
<feature type="region of interest" description="Disordered" evidence="5">
    <location>
        <begin position="391"/>
        <end position="412"/>
    </location>
</feature>
<dbReference type="OrthoDB" id="68611at2759"/>
<dbReference type="InterPro" id="IPR018823">
    <property type="entry name" value="ArAE_2_N"/>
</dbReference>
<dbReference type="Pfam" id="PF04632">
    <property type="entry name" value="FUSC"/>
    <property type="match status" value="1"/>
</dbReference>
<feature type="compositionally biased region" description="Low complexity" evidence="5">
    <location>
        <begin position="1171"/>
        <end position="1182"/>
    </location>
</feature>
<feature type="region of interest" description="Disordered" evidence="5">
    <location>
        <begin position="1"/>
        <end position="74"/>
    </location>
</feature>
<dbReference type="PANTHER" id="PTHR47804">
    <property type="entry name" value="60S RIBOSOMAL PROTEIN L19"/>
    <property type="match status" value="1"/>
</dbReference>
<feature type="transmembrane region" description="Helical" evidence="6">
    <location>
        <begin position="178"/>
        <end position="198"/>
    </location>
</feature>
<name>A0A061HCT9_9BASI</name>
<dbReference type="RefSeq" id="XP_007879957.1">
    <property type="nucleotide sequence ID" value="XM_007881766.1"/>
</dbReference>
<feature type="compositionally biased region" description="Polar residues" evidence="5">
    <location>
        <begin position="61"/>
        <end position="72"/>
    </location>
</feature>
<feature type="region of interest" description="Disordered" evidence="5">
    <location>
        <begin position="1238"/>
        <end position="1273"/>
    </location>
</feature>
<feature type="domain" description="Putative ER transporter 6TM N-terminal" evidence="7">
    <location>
        <begin position="184"/>
        <end position="356"/>
    </location>
</feature>
<proteinExistence type="predicted"/>
<dbReference type="InterPro" id="IPR006726">
    <property type="entry name" value="PHBA_efflux_AaeB/fusaric-R"/>
</dbReference>
<evidence type="ECO:0000256" key="6">
    <source>
        <dbReference type="SAM" id="Phobius"/>
    </source>
</evidence>
<dbReference type="GeneID" id="19318349"/>
<dbReference type="PANTHER" id="PTHR47804:SF3">
    <property type="entry name" value="PROTEIN BRE4"/>
    <property type="match status" value="1"/>
</dbReference>
<feature type="transmembrane region" description="Helical" evidence="6">
    <location>
        <begin position="784"/>
        <end position="802"/>
    </location>
</feature>
<feature type="transmembrane region" description="Helical" evidence="6">
    <location>
        <begin position="838"/>
        <end position="857"/>
    </location>
</feature>
<feature type="compositionally biased region" description="Basic and acidic residues" evidence="5">
    <location>
        <begin position="26"/>
        <end position="47"/>
    </location>
</feature>
<feature type="compositionally biased region" description="Acidic residues" evidence="5">
    <location>
        <begin position="48"/>
        <end position="57"/>
    </location>
</feature>
<feature type="transmembrane region" description="Helical" evidence="6">
    <location>
        <begin position="925"/>
        <end position="945"/>
    </location>
</feature>
<protein>
    <recommendedName>
        <fullName evidence="7">Putative ER transporter 6TM N-terminal domain-containing protein</fullName>
    </recommendedName>
</protein>
<feature type="compositionally biased region" description="Low complexity" evidence="5">
    <location>
        <begin position="1318"/>
        <end position="1328"/>
    </location>
</feature>
<evidence type="ECO:0000256" key="1">
    <source>
        <dbReference type="ARBA" id="ARBA00004141"/>
    </source>
</evidence>
<evidence type="ECO:0000313" key="9">
    <source>
        <dbReference type="Proteomes" id="UP000053664"/>
    </source>
</evidence>
<feature type="transmembrane region" description="Helical" evidence="6">
    <location>
        <begin position="116"/>
        <end position="135"/>
    </location>
</feature>
<feature type="region of interest" description="Disordered" evidence="5">
    <location>
        <begin position="1301"/>
        <end position="1436"/>
    </location>
</feature>
<feature type="compositionally biased region" description="Pro residues" evidence="5">
    <location>
        <begin position="1427"/>
        <end position="1436"/>
    </location>
</feature>
<evidence type="ECO:0000256" key="2">
    <source>
        <dbReference type="ARBA" id="ARBA00022692"/>
    </source>
</evidence>
<evidence type="ECO:0000256" key="4">
    <source>
        <dbReference type="ARBA" id="ARBA00023136"/>
    </source>
</evidence>
<feature type="transmembrane region" description="Helical" evidence="6">
    <location>
        <begin position="142"/>
        <end position="166"/>
    </location>
</feature>
<feature type="compositionally biased region" description="Basic and acidic residues" evidence="5">
    <location>
        <begin position="395"/>
        <end position="406"/>
    </location>
</feature>
<dbReference type="GO" id="GO:0022857">
    <property type="term" value="F:transmembrane transporter activity"/>
    <property type="evidence" value="ECO:0007669"/>
    <property type="project" value="InterPro"/>
</dbReference>
<feature type="compositionally biased region" description="Low complexity" evidence="5">
    <location>
        <begin position="1246"/>
        <end position="1255"/>
    </location>
</feature>
<sequence length="1436" mass="155718">MLSPPRPPPVQEHHGDRTANTLVSQHGDRHPLGDPDDRRDDRDRDRDGDDDDDDDDGQATIAPTTTTSSQNHATHRPLPLARCVTYLKAIAPPVLTALALGPFVLVPAIARRIGPYAFLAYVFYILFFFPAPATVGRFFETALLSLVAAAISLAISLLAVSGAVWIDGAGQPYYSSVQSRALGVCTLVLLAFLSATLSSAVPRLKAPSRCALFAAVWAITSGYTHITAAIFTDLFYPILLAAVLGLLGNLLIFPRTARATYLRLVTETLDVVCDVLERAVDDFFRAPPPDFDTHFRPPHHDRPGVASARLQALRSKLIGLGGRLEPTFQAAENEWSIGRVPTAKFKAYIHLLRSTRSWIACGMGLKGAHEAFDGVETPGYGERDAHELAQGTVRGRPDTRSADASRTRRSSTESLSCSVEFRQFEPAVRGLCREIVASLRMVKLSIEMSTGRLSPAKLATVALQRNGETHEKPIRHHHSDSHHVPAAILAAAMVATAQTSDVPMTPAEVLSKQRQHLRHAIAAFKGSLREALRSVRRTSSGTRSASSDRHRQSRARAAARESYFEGAALPHQPDVQWAQRGSTTAPDDGATRGGPRPTEEENEDGEGQAPGGDFASLFRSELYAVSFLMVSLLEVALLAEASLRVGQSILRSWRSHPRRRVWLPDVTWKTWLKHSGDVRSAETYSESPDLLDDDDHYDAEGTDGDLRAMAGSAYFDRDSDSEICKNLASGGDEKNEAKAVGFRRPLQAIRILARRLTRSMAVLKFRVRLSRSIRRFRHSHHIKFGIKLALGVALLSLPAWLARGPARTWWYERRGQWAVISYLYVLESSTGASFRVSLFRIIGTVSGSLLGLCISEVSHNNRYALGFLLALAVVPASHFMLFTRAEGIGIVLGLTAPIIALIPTLDLESSGSETAVELAWNRGYMIFIGIVAALIVNIVIWPLHARVELVRQISRSTVLLQSLYLSLARQMLTGGFVASAESTAAFERLENSVERKIAKARGLVSMMEAEVSLIPKRTDVLSEILNQLLTIAELLRGLRRCREHGLRSIRREAVVNVLELRQNVIASVLIVLWSTGQALLSHAPLPQFLPSPRLALAELTEAVAEQLSGQRSDPTTPMDMGERMPDAYHALSSLADRLAQQDQSRRGRGYRRSALHSLQTSTPTPVRGGSTTPTHAHTPTTPYDRPGDRRSMLLDYASFFILAEHALLSDIVAALESLMELTRKLVGEASFLQTHFVPKGEGGDAGPDAAGTPMGHGAAAGTPRGASKTATDSFDHAASSSLVRALKMQMELDRKAAVRASIDAESVEPRESGGGSSSSGSSGNNGNNGNNGGNRARAQDPASDLASRRGLASSIGAGNDSGSGGPSHVRIEGDPAAFRQRNRTPLSPLRFGHAHETMRGQGHGQTEASSRASLDDTTTDTERAVPATPPPPPPAL</sequence>